<keyword evidence="3" id="KW-1185">Reference proteome</keyword>
<feature type="compositionally biased region" description="Basic and acidic residues" evidence="1">
    <location>
        <begin position="46"/>
        <end position="58"/>
    </location>
</feature>
<evidence type="ECO:0000256" key="1">
    <source>
        <dbReference type="SAM" id="MobiDB-lite"/>
    </source>
</evidence>
<dbReference type="EMBL" id="PYAW01000005">
    <property type="protein sequence ID" value="PSL44657.1"/>
    <property type="molecule type" value="Genomic_DNA"/>
</dbReference>
<evidence type="ECO:0000313" key="3">
    <source>
        <dbReference type="Proteomes" id="UP000240971"/>
    </source>
</evidence>
<dbReference type="Proteomes" id="UP000240971">
    <property type="component" value="Unassembled WGS sequence"/>
</dbReference>
<dbReference type="RefSeq" id="WP_158267093.1">
    <property type="nucleotide sequence ID" value="NZ_PYAW01000005.1"/>
</dbReference>
<comment type="caution">
    <text evidence="2">The sequence shown here is derived from an EMBL/GenBank/DDBJ whole genome shotgun (WGS) entry which is preliminary data.</text>
</comment>
<evidence type="ECO:0000313" key="2">
    <source>
        <dbReference type="EMBL" id="PSL44657.1"/>
    </source>
</evidence>
<reference evidence="2 3" key="1">
    <citation type="submission" date="2018-03" db="EMBL/GenBank/DDBJ databases">
        <title>Genomic Encyclopedia of Archaeal and Bacterial Type Strains, Phase II (KMG-II): from individual species to whole genera.</title>
        <authorList>
            <person name="Goeker M."/>
        </authorList>
    </citation>
    <scope>NUCLEOTIDE SEQUENCE [LARGE SCALE GENOMIC DNA]</scope>
    <source>
        <strain evidence="2 3">DSM 24859</strain>
    </source>
</reference>
<proteinExistence type="predicted"/>
<protein>
    <submittedName>
        <fullName evidence="2">Uncharacterized protein</fullName>
    </submittedName>
</protein>
<dbReference type="AlphaFoldDB" id="A0A2P8HEL0"/>
<feature type="region of interest" description="Disordered" evidence="1">
    <location>
        <begin position="33"/>
        <end position="58"/>
    </location>
</feature>
<organism evidence="2 3">
    <name type="scientific">Chitinophaga niastensis</name>
    <dbReference type="NCBI Taxonomy" id="536980"/>
    <lineage>
        <taxon>Bacteria</taxon>
        <taxon>Pseudomonadati</taxon>
        <taxon>Bacteroidota</taxon>
        <taxon>Chitinophagia</taxon>
        <taxon>Chitinophagales</taxon>
        <taxon>Chitinophagaceae</taxon>
        <taxon>Chitinophaga</taxon>
    </lineage>
</organism>
<accession>A0A2P8HEL0</accession>
<sequence>MENLKKNLESIEKFETVNQEELNLIKGGIEMTAAGDSTKNDSTSQDSKKHDHFPPGKG</sequence>
<feature type="compositionally biased region" description="Polar residues" evidence="1">
    <location>
        <begin position="35"/>
        <end position="45"/>
    </location>
</feature>
<name>A0A2P8HEL0_CHINA</name>
<gene>
    <name evidence="2" type="ORF">CLV51_10529</name>
</gene>